<keyword evidence="5" id="KW-0106">Calcium</keyword>
<evidence type="ECO:0000256" key="10">
    <source>
        <dbReference type="SAM" id="Phobius"/>
    </source>
</evidence>
<dbReference type="InterPro" id="IPR027815">
    <property type="entry name" value="CSC1/OSCA1-like_cyt"/>
</dbReference>
<dbReference type="GO" id="GO:0005227">
    <property type="term" value="F:calcium-activated cation channel activity"/>
    <property type="evidence" value="ECO:0007669"/>
    <property type="project" value="InterPro"/>
</dbReference>
<dbReference type="PANTHER" id="PTHR13018">
    <property type="entry name" value="PROBABLE MEMBRANE PROTEIN DUF221-RELATED"/>
    <property type="match status" value="1"/>
</dbReference>
<evidence type="ECO:0000256" key="4">
    <source>
        <dbReference type="ARBA" id="ARBA00022692"/>
    </source>
</evidence>
<accession>A0AAV3NTN5</accession>
<keyword evidence="8 10" id="KW-0472">Membrane</keyword>
<evidence type="ECO:0000259" key="11">
    <source>
        <dbReference type="Pfam" id="PF02714"/>
    </source>
</evidence>
<keyword evidence="6 10" id="KW-1133">Transmembrane helix</keyword>
<dbReference type="InterPro" id="IPR003864">
    <property type="entry name" value="CSC1/OSCA1-like_7TM"/>
</dbReference>
<evidence type="ECO:0000259" key="12">
    <source>
        <dbReference type="Pfam" id="PF13967"/>
    </source>
</evidence>
<evidence type="ECO:0000256" key="1">
    <source>
        <dbReference type="ARBA" id="ARBA00004141"/>
    </source>
</evidence>
<dbReference type="Proteomes" id="UP001454036">
    <property type="component" value="Unassembled WGS sequence"/>
</dbReference>
<feature type="transmembrane region" description="Helical" evidence="10">
    <location>
        <begin position="435"/>
        <end position="454"/>
    </location>
</feature>
<gene>
    <name evidence="14" type="ORF">LIER_03577</name>
</gene>
<comment type="similarity">
    <text evidence="2">Belongs to the CSC1 (TC 1.A.17) family.</text>
</comment>
<dbReference type="AlphaFoldDB" id="A0AAV3NTN5"/>
<keyword evidence="9" id="KW-0407">Ion channel</keyword>
<dbReference type="PANTHER" id="PTHR13018:SF117">
    <property type="entry name" value="CSC1-LIKE PROTEIN RXW8"/>
    <property type="match status" value="1"/>
</dbReference>
<reference evidence="14 15" key="1">
    <citation type="submission" date="2024-01" db="EMBL/GenBank/DDBJ databases">
        <title>The complete chloroplast genome sequence of Lithospermum erythrorhizon: insights into the phylogenetic relationship among Boraginaceae species and the maternal lineages of purple gromwells.</title>
        <authorList>
            <person name="Okada T."/>
            <person name="Watanabe K."/>
        </authorList>
    </citation>
    <scope>NUCLEOTIDE SEQUENCE [LARGE SCALE GENOMIC DNA]</scope>
</reference>
<sequence>MLLSALLTSAGINTAVCVVLFSLYSVLRKQPSLVNVYFGQKLKQARGERDPFWFERLVPSASWIVKAWGASEDELYAAGGLDGVVFLRGVLFSLRIFSIAAIMCMFVVLPLNYYGQRREHEKVTTESLNIFSIQNIVEGSKWLWAHCFALYVISCFACFLLYHEYKTISHMRLVHITTSLSSPCYFSVLVRGIPWSPQESYGEAVEKFFSNYYASSYLAHQMVYHSSTIQKLLSDAEKMYQIFKSKPDQKQCDPNFMRCGLCGGTAPCKKVFHVPDFGGTELREKECAAAFVFFRSRYAALVASQSLQSSLPMSWVTDAAPEPCDVYWSNLRVPYRIFWVRRISVLIASIVVVAFYMAPVVLIQTLTKAEKLQKVLPFLKEVTNRNFIVQIFTGYLPSVILMLFLYLVPPIMFFFSTLEGPISRSSRKRSACIKILLFLVWNVFFGNILSGSVLDRLGRASNAGQIPSQLAKAVPEQDKFFMTYIMTSGWASLSAELIQPFGLLCNAFYRFIMRNKDASTYGTLTFPYHIEVPRVLFFGLLGFIYSVFSPLMLPFVLIYFCLAYIVYRNQILNVYETKYQSGGLYWPIIHTTTIFSLVVTQLIALGMFGLKKSAVASGFMVPLIICTIVFYAFCREKFHHIFTKTPVQIIIEMDRQDVMCSRTEEVLKNLSSAYCQLTCIAPEKESLPDDSGMGVLTCITVEEERCLDDSGKGKSTCITVGEESNQATSACIMVGKESWQDVSGKGASTCITEGEGSRPGDSGKRESTCITVVEESYPDDASNRESTCITVGRSKSC</sequence>
<evidence type="ECO:0000256" key="7">
    <source>
        <dbReference type="ARBA" id="ARBA00023065"/>
    </source>
</evidence>
<dbReference type="Pfam" id="PF14703">
    <property type="entry name" value="PHM7_cyt"/>
    <property type="match status" value="2"/>
</dbReference>
<feature type="domain" description="CSC1/OSCA1-like N-terminal transmembrane" evidence="12">
    <location>
        <begin position="5"/>
        <end position="164"/>
    </location>
</feature>
<dbReference type="InterPro" id="IPR045122">
    <property type="entry name" value="Csc1-like"/>
</dbReference>
<feature type="domain" description="CSC1/OSCA1-like cytosolic" evidence="13">
    <location>
        <begin position="186"/>
        <end position="245"/>
    </location>
</feature>
<evidence type="ECO:0000313" key="15">
    <source>
        <dbReference type="Proteomes" id="UP001454036"/>
    </source>
</evidence>
<feature type="transmembrane region" description="Helical" evidence="10">
    <location>
        <begin position="535"/>
        <end position="567"/>
    </location>
</feature>
<keyword evidence="4 10" id="KW-0812">Transmembrane</keyword>
<feature type="transmembrane region" description="Helical" evidence="10">
    <location>
        <begin position="96"/>
        <end position="115"/>
    </location>
</feature>
<organism evidence="14 15">
    <name type="scientific">Lithospermum erythrorhizon</name>
    <name type="common">Purple gromwell</name>
    <name type="synonym">Lithospermum officinale var. erythrorhizon</name>
    <dbReference type="NCBI Taxonomy" id="34254"/>
    <lineage>
        <taxon>Eukaryota</taxon>
        <taxon>Viridiplantae</taxon>
        <taxon>Streptophyta</taxon>
        <taxon>Embryophyta</taxon>
        <taxon>Tracheophyta</taxon>
        <taxon>Spermatophyta</taxon>
        <taxon>Magnoliopsida</taxon>
        <taxon>eudicotyledons</taxon>
        <taxon>Gunneridae</taxon>
        <taxon>Pentapetalae</taxon>
        <taxon>asterids</taxon>
        <taxon>lamiids</taxon>
        <taxon>Boraginales</taxon>
        <taxon>Boraginaceae</taxon>
        <taxon>Boraginoideae</taxon>
        <taxon>Lithospermeae</taxon>
        <taxon>Lithospermum</taxon>
    </lineage>
</organism>
<keyword evidence="15" id="KW-1185">Reference proteome</keyword>
<evidence type="ECO:0008006" key="16">
    <source>
        <dbReference type="Google" id="ProtNLM"/>
    </source>
</evidence>
<dbReference type="Pfam" id="PF13967">
    <property type="entry name" value="RSN1_TM"/>
    <property type="match status" value="1"/>
</dbReference>
<feature type="transmembrane region" description="Helical" evidence="10">
    <location>
        <begin position="6"/>
        <end position="27"/>
    </location>
</feature>
<evidence type="ECO:0000259" key="13">
    <source>
        <dbReference type="Pfam" id="PF14703"/>
    </source>
</evidence>
<proteinExistence type="inferred from homology"/>
<evidence type="ECO:0000313" key="14">
    <source>
        <dbReference type="EMBL" id="GAA0142749.1"/>
    </source>
</evidence>
<feature type="domain" description="CSC1/OSCA1-like cytosolic" evidence="13">
    <location>
        <begin position="282"/>
        <end position="330"/>
    </location>
</feature>
<comment type="caution">
    <text evidence="14">The sequence shown here is derived from an EMBL/GenBank/DDBJ whole genome shotgun (WGS) entry which is preliminary data.</text>
</comment>
<evidence type="ECO:0000256" key="5">
    <source>
        <dbReference type="ARBA" id="ARBA00022837"/>
    </source>
</evidence>
<feature type="transmembrane region" description="Helical" evidence="10">
    <location>
        <begin position="614"/>
        <end position="634"/>
    </location>
</feature>
<dbReference type="GO" id="GO:0005886">
    <property type="term" value="C:plasma membrane"/>
    <property type="evidence" value="ECO:0007669"/>
    <property type="project" value="TreeGrafter"/>
</dbReference>
<keyword evidence="7" id="KW-0406">Ion transport</keyword>
<protein>
    <recommendedName>
        <fullName evidence="16">CSC1-like protein RXW8</fullName>
    </recommendedName>
</protein>
<name>A0AAV3NTN5_LITER</name>
<feature type="transmembrane region" description="Helical" evidence="10">
    <location>
        <begin position="588"/>
        <end position="608"/>
    </location>
</feature>
<dbReference type="EMBL" id="BAABME010000435">
    <property type="protein sequence ID" value="GAA0142749.1"/>
    <property type="molecule type" value="Genomic_DNA"/>
</dbReference>
<dbReference type="InterPro" id="IPR032880">
    <property type="entry name" value="CSC1/OSCA1-like_N"/>
</dbReference>
<evidence type="ECO:0000256" key="6">
    <source>
        <dbReference type="ARBA" id="ARBA00022989"/>
    </source>
</evidence>
<feature type="domain" description="CSC1/OSCA1-like 7TM region" evidence="11">
    <location>
        <begin position="341"/>
        <end position="608"/>
    </location>
</feature>
<feature type="transmembrane region" description="Helical" evidence="10">
    <location>
        <begin position="345"/>
        <end position="367"/>
    </location>
</feature>
<feature type="transmembrane region" description="Helical" evidence="10">
    <location>
        <begin position="387"/>
        <end position="415"/>
    </location>
</feature>
<keyword evidence="3" id="KW-0813">Transport</keyword>
<evidence type="ECO:0000256" key="8">
    <source>
        <dbReference type="ARBA" id="ARBA00023136"/>
    </source>
</evidence>
<comment type="subcellular location">
    <subcellularLocation>
        <location evidence="1">Membrane</location>
        <topology evidence="1">Multi-pass membrane protein</topology>
    </subcellularLocation>
</comment>
<evidence type="ECO:0000256" key="9">
    <source>
        <dbReference type="ARBA" id="ARBA00023303"/>
    </source>
</evidence>
<dbReference type="Pfam" id="PF02714">
    <property type="entry name" value="RSN1_7TM"/>
    <property type="match status" value="1"/>
</dbReference>
<feature type="transmembrane region" description="Helical" evidence="10">
    <location>
        <begin position="142"/>
        <end position="162"/>
    </location>
</feature>
<evidence type="ECO:0000256" key="3">
    <source>
        <dbReference type="ARBA" id="ARBA00022448"/>
    </source>
</evidence>
<evidence type="ECO:0000256" key="2">
    <source>
        <dbReference type="ARBA" id="ARBA00007779"/>
    </source>
</evidence>